<comment type="caution">
    <text evidence="9">The sequence shown here is derived from an EMBL/GenBank/DDBJ whole genome shotgun (WGS) entry which is preliminary data.</text>
</comment>
<dbReference type="CDD" id="cd00200">
    <property type="entry name" value="WD40"/>
    <property type="match status" value="1"/>
</dbReference>
<dbReference type="Pfam" id="PF25173">
    <property type="entry name" value="Beta-prop_WDR3_1st"/>
    <property type="match status" value="1"/>
</dbReference>
<dbReference type="GeneID" id="77725058"/>
<keyword evidence="10" id="KW-1185">Reference proteome</keyword>
<dbReference type="InterPro" id="IPR019775">
    <property type="entry name" value="WD40_repeat_CS"/>
</dbReference>
<dbReference type="AlphaFoldDB" id="A0AA38H5Q3"/>
<evidence type="ECO:0000256" key="6">
    <source>
        <dbReference type="PROSITE-ProRule" id="PRU00221"/>
    </source>
</evidence>
<dbReference type="SUPFAM" id="SSF50978">
    <property type="entry name" value="WD40 repeat-like"/>
    <property type="match status" value="2"/>
</dbReference>
<evidence type="ECO:0000256" key="3">
    <source>
        <dbReference type="ARBA" id="ARBA00022737"/>
    </source>
</evidence>
<dbReference type="Pfam" id="PF04003">
    <property type="entry name" value="Utp12"/>
    <property type="match status" value="1"/>
</dbReference>
<dbReference type="GO" id="GO:0030490">
    <property type="term" value="P:maturation of SSU-rRNA"/>
    <property type="evidence" value="ECO:0007669"/>
    <property type="project" value="TreeGrafter"/>
</dbReference>
<name>A0AA38H5Q3_9TREE</name>
<reference evidence="9" key="1">
    <citation type="journal article" date="2022" name="G3 (Bethesda)">
        <title>High quality genome of the basidiomycete yeast Dioszegia hungarica PDD-24b-2 isolated from cloud water.</title>
        <authorList>
            <person name="Jarrige D."/>
            <person name="Haridas S."/>
            <person name="Bleykasten-Grosshans C."/>
            <person name="Joly M."/>
            <person name="Nadalig T."/>
            <person name="Sancelme M."/>
            <person name="Vuilleumier S."/>
            <person name="Grigoriev I.V."/>
            <person name="Amato P."/>
            <person name="Bringel F."/>
        </authorList>
    </citation>
    <scope>NUCLEOTIDE SEQUENCE</scope>
    <source>
        <strain evidence="9">PDD-24b-2</strain>
    </source>
</reference>
<evidence type="ECO:0000313" key="10">
    <source>
        <dbReference type="Proteomes" id="UP001164286"/>
    </source>
</evidence>
<protein>
    <submittedName>
        <fullName evidence="9">WD-repeat protein</fullName>
    </submittedName>
</protein>
<dbReference type="InterPro" id="IPR001680">
    <property type="entry name" value="WD40_rpt"/>
</dbReference>
<dbReference type="GO" id="GO:0032040">
    <property type="term" value="C:small-subunit processome"/>
    <property type="evidence" value="ECO:0007669"/>
    <property type="project" value="TreeGrafter"/>
</dbReference>
<dbReference type="PANTHER" id="PTHR19853">
    <property type="entry name" value="WD REPEAT CONTAINING PROTEIN 3 WDR3"/>
    <property type="match status" value="1"/>
</dbReference>
<feature type="compositionally biased region" description="Acidic residues" evidence="7">
    <location>
        <begin position="778"/>
        <end position="787"/>
    </location>
</feature>
<evidence type="ECO:0000256" key="2">
    <source>
        <dbReference type="ARBA" id="ARBA00022574"/>
    </source>
</evidence>
<feature type="repeat" description="WD" evidence="6">
    <location>
        <begin position="518"/>
        <end position="559"/>
    </location>
</feature>
<feature type="repeat" description="WD" evidence="6">
    <location>
        <begin position="711"/>
        <end position="743"/>
    </location>
</feature>
<keyword evidence="4" id="KW-0539">Nucleus</keyword>
<feature type="region of interest" description="Disordered" evidence="7">
    <location>
        <begin position="321"/>
        <end position="350"/>
    </location>
</feature>
<feature type="domain" description="Small-subunit processome Utp12" evidence="8">
    <location>
        <begin position="853"/>
        <end position="955"/>
    </location>
</feature>
<organism evidence="9 10">
    <name type="scientific">Dioszegia hungarica</name>
    <dbReference type="NCBI Taxonomy" id="4972"/>
    <lineage>
        <taxon>Eukaryota</taxon>
        <taxon>Fungi</taxon>
        <taxon>Dikarya</taxon>
        <taxon>Basidiomycota</taxon>
        <taxon>Agaricomycotina</taxon>
        <taxon>Tremellomycetes</taxon>
        <taxon>Tremellales</taxon>
        <taxon>Bulleribasidiaceae</taxon>
        <taxon>Dioszegia</taxon>
    </lineage>
</organism>
<dbReference type="PANTHER" id="PTHR19853:SF0">
    <property type="entry name" value="WD REPEAT-CONTAINING PROTEIN 3"/>
    <property type="match status" value="1"/>
</dbReference>
<dbReference type="Proteomes" id="UP001164286">
    <property type="component" value="Unassembled WGS sequence"/>
</dbReference>
<dbReference type="InterPro" id="IPR007148">
    <property type="entry name" value="SSU_processome_Utp12"/>
</dbReference>
<sequence length="992" mass="109570">MGKSYMRHGPTQAFGIICSPTANSSFDGRLAYVPAWEDVLVWDVKTGEMLSMWHSPSHTASVTGILPAPTPATSTSNTPRTFAVSYNDGSIRLWNFSTSDPASTNEAVTFNGHKKSVTTLSWDQDGARLASGGTEGEIVVWDRVAEVGLFRLKGHRGPVTSLHYIPHPTMSVSSHPGYLLSTSKDTYMKLWDLGTQHCVQTVVVGRGEVLGCAIKEEKEDVEADGEGGDDVRGRWVVVTGSGDGEGKVWTIGKAELAKGLAENANGELPKLISPLATLPLPPTTSPISQIGFHPNQPLILLQTSDRTVVALRLRSAEEVQAKQARRKKRDKEKKEKRKDNAVEVDMEGSNGAAGNGEVKWEERVAVLCTVRANAKIRSFALSDTDSGTAKNGIPLLLALNNNAIETYLLPPPVSKKAKATISTEGPTEPIKTHSIELPGHRQDVRCIAISADDQVIASASSGTLKIWNSKSTACIRTMECGYAICLSFLPGDRHVVVGTKTGELVLFDIVTSSQLSSYKAHSGAIWSVHVRPDGRGLVSGSADKDVKFWDFEMKEVESEGDRVVDRLGRETVFKTKQLTLVHTRTLKMTDDVLSVKYSPDGRLLAVALLDSTVKIFFQDTLKFFLSLYGHKLPVLSLDISHDSRLIITSSADKNIKIWGLDFGDCHRSIFAHDESVMQVAFEKGSHLFWSVGKDRTVKYWDADKFELIQKLDGHHGEIWALATSHKSDYIVTGSHDKSIRIWEKTEEPLFLDEERERELEALYDTNAAADANRSGDPADPDAEGDEVEAVHKTTTETLMAGEKILEAVELADEERETVRQWEEDKAKLPLEQAEHLPKPPRHPELVARGDIEPEEHVLKTLKGVPSAQMEDALLVLPFKAVCSLLVYLDGWARADRETILTTRTLSFLLRTSSSQLIANRILRTQLLDLRTHLRDSLTRQRDMIGFNLAALRFVKGRYEDGKMAGVLDEQDEEKVREKMGKGRGKRKRVVIG</sequence>
<dbReference type="FunFam" id="2.130.10.10:FF:000157">
    <property type="entry name" value="WD repeat domain 3"/>
    <property type="match status" value="1"/>
</dbReference>
<dbReference type="PROSITE" id="PS50082">
    <property type="entry name" value="WD_REPEATS_2"/>
    <property type="match status" value="7"/>
</dbReference>
<feature type="repeat" description="WD" evidence="6">
    <location>
        <begin position="627"/>
        <end position="668"/>
    </location>
</feature>
<dbReference type="Pfam" id="PF25172">
    <property type="entry name" value="Beta-prop_WDR3_2nd"/>
    <property type="match status" value="1"/>
</dbReference>
<evidence type="ECO:0000256" key="7">
    <source>
        <dbReference type="SAM" id="MobiDB-lite"/>
    </source>
</evidence>
<dbReference type="Gene3D" id="2.130.10.10">
    <property type="entry name" value="YVTN repeat-like/Quinoprotein amine dehydrogenase"/>
    <property type="match status" value="4"/>
</dbReference>
<dbReference type="GO" id="GO:0030515">
    <property type="term" value="F:snoRNA binding"/>
    <property type="evidence" value="ECO:0007669"/>
    <property type="project" value="TreeGrafter"/>
</dbReference>
<keyword evidence="2 6" id="KW-0853">WD repeat</keyword>
<dbReference type="PROSITE" id="PS00678">
    <property type="entry name" value="WD_REPEATS_1"/>
    <property type="match status" value="2"/>
</dbReference>
<dbReference type="PROSITE" id="PS50294">
    <property type="entry name" value="WD_REPEATS_REGION"/>
    <property type="match status" value="5"/>
</dbReference>
<dbReference type="PRINTS" id="PR00320">
    <property type="entry name" value="GPROTEINBRPT"/>
</dbReference>
<evidence type="ECO:0000256" key="4">
    <source>
        <dbReference type="ARBA" id="ARBA00023242"/>
    </source>
</evidence>
<proteinExistence type="inferred from homology"/>
<dbReference type="InterPro" id="IPR051570">
    <property type="entry name" value="TBC1_cilium_biogenesis"/>
</dbReference>
<feature type="compositionally biased region" description="Basic residues" evidence="7">
    <location>
        <begin position="323"/>
        <end position="336"/>
    </location>
</feature>
<feature type="repeat" description="WD" evidence="6">
    <location>
        <begin position="669"/>
        <end position="710"/>
    </location>
</feature>
<dbReference type="GO" id="GO:0034388">
    <property type="term" value="C:Pwp2p-containing subcomplex of 90S preribosome"/>
    <property type="evidence" value="ECO:0007669"/>
    <property type="project" value="TreeGrafter"/>
</dbReference>
<dbReference type="FunFam" id="2.130.10.10:FF:000178">
    <property type="entry name" value="WD repeat domain 3"/>
    <property type="match status" value="1"/>
</dbReference>
<accession>A0AA38H5Q3</accession>
<dbReference type="InterPro" id="IPR020472">
    <property type="entry name" value="WD40_PAC1"/>
</dbReference>
<feature type="repeat" description="WD" evidence="6">
    <location>
        <begin position="437"/>
        <end position="477"/>
    </location>
</feature>
<evidence type="ECO:0000256" key="1">
    <source>
        <dbReference type="ARBA" id="ARBA00004604"/>
    </source>
</evidence>
<feature type="repeat" description="WD" evidence="6">
    <location>
        <begin position="152"/>
        <end position="201"/>
    </location>
</feature>
<gene>
    <name evidence="9" type="ORF">MKK02DRAFT_17898</name>
</gene>
<comment type="subcellular location">
    <subcellularLocation>
        <location evidence="1">Nucleus</location>
        <location evidence="1">Nucleolus</location>
    </subcellularLocation>
</comment>
<dbReference type="SMART" id="SM00320">
    <property type="entry name" value="WD40"/>
    <property type="match status" value="12"/>
</dbReference>
<feature type="repeat" description="WD" evidence="6">
    <location>
        <begin position="110"/>
        <end position="142"/>
    </location>
</feature>
<feature type="region of interest" description="Disordered" evidence="7">
    <location>
        <begin position="765"/>
        <end position="787"/>
    </location>
</feature>
<keyword evidence="3" id="KW-0677">Repeat</keyword>
<dbReference type="RefSeq" id="XP_052943984.1">
    <property type="nucleotide sequence ID" value="XM_053085857.1"/>
</dbReference>
<evidence type="ECO:0000259" key="8">
    <source>
        <dbReference type="Pfam" id="PF04003"/>
    </source>
</evidence>
<dbReference type="EMBL" id="JAKWFO010000008">
    <property type="protein sequence ID" value="KAI9634207.1"/>
    <property type="molecule type" value="Genomic_DNA"/>
</dbReference>
<dbReference type="InterPro" id="IPR036322">
    <property type="entry name" value="WD40_repeat_dom_sf"/>
</dbReference>
<dbReference type="InterPro" id="IPR015943">
    <property type="entry name" value="WD40/YVTN_repeat-like_dom_sf"/>
</dbReference>
<evidence type="ECO:0000313" key="9">
    <source>
        <dbReference type="EMBL" id="KAI9634207.1"/>
    </source>
</evidence>
<comment type="similarity">
    <text evidence="5">Belongs to the WD repeat WDR3/UTP12 family.</text>
</comment>
<evidence type="ECO:0000256" key="5">
    <source>
        <dbReference type="ARBA" id="ARBA00038229"/>
    </source>
</evidence>